<feature type="compositionally biased region" description="Polar residues" evidence="18">
    <location>
        <begin position="710"/>
        <end position="721"/>
    </location>
</feature>
<dbReference type="InterPro" id="IPR055340">
    <property type="entry name" value="RING-Ubox_PRP19"/>
</dbReference>
<organism evidence="20 21">
    <name type="scientific">Acrodontium crateriforme</name>
    <dbReference type="NCBI Taxonomy" id="150365"/>
    <lineage>
        <taxon>Eukaryota</taxon>
        <taxon>Fungi</taxon>
        <taxon>Dikarya</taxon>
        <taxon>Ascomycota</taxon>
        <taxon>Pezizomycotina</taxon>
        <taxon>Dothideomycetes</taxon>
        <taxon>Dothideomycetidae</taxon>
        <taxon>Mycosphaerellales</taxon>
        <taxon>Teratosphaeriaceae</taxon>
        <taxon>Acrodontium</taxon>
    </lineage>
</organism>
<dbReference type="FunFam" id="3.30.40.10:FF:000027">
    <property type="entry name" value="Pre-mRNA-processing factor 19, putative"/>
    <property type="match status" value="1"/>
</dbReference>
<gene>
    <name evidence="20" type="ORF">R9X50_00231900</name>
</gene>
<keyword evidence="14 16" id="KW-0539">Nucleus</keyword>
<dbReference type="SMART" id="SM00320">
    <property type="entry name" value="WD40"/>
    <property type="match status" value="5"/>
</dbReference>
<dbReference type="GO" id="GO:0000974">
    <property type="term" value="C:Prp19 complex"/>
    <property type="evidence" value="ECO:0007669"/>
    <property type="project" value="UniProtKB-UniRule"/>
</dbReference>
<proteinExistence type="inferred from homology"/>
<evidence type="ECO:0000256" key="7">
    <source>
        <dbReference type="ARBA" id="ARBA00022728"/>
    </source>
</evidence>
<dbReference type="InterPro" id="IPR013915">
    <property type="entry name" value="Prp19_cc"/>
</dbReference>
<feature type="compositionally biased region" description="Basic and acidic residues" evidence="18">
    <location>
        <begin position="582"/>
        <end position="591"/>
    </location>
</feature>
<dbReference type="SUPFAM" id="SSF50978">
    <property type="entry name" value="WD40 repeat-like"/>
    <property type="match status" value="1"/>
</dbReference>
<dbReference type="EC" id="2.3.2.27" evidence="16"/>
<dbReference type="Pfam" id="PF08606">
    <property type="entry name" value="Prp19"/>
    <property type="match status" value="1"/>
</dbReference>
<dbReference type="GO" id="GO:0005737">
    <property type="term" value="C:cytoplasm"/>
    <property type="evidence" value="ECO:0007669"/>
    <property type="project" value="TreeGrafter"/>
</dbReference>
<keyword evidence="17" id="KW-0175">Coiled coil</keyword>
<keyword evidence="4 15" id="KW-0853">WD repeat</keyword>
<dbReference type="PROSITE" id="PS51698">
    <property type="entry name" value="U_BOX"/>
    <property type="match status" value="1"/>
</dbReference>
<keyword evidence="5 16" id="KW-0507">mRNA processing</keyword>
<feature type="region of interest" description="Disordered" evidence="18">
    <location>
        <begin position="530"/>
        <end position="599"/>
    </location>
</feature>
<dbReference type="AlphaFoldDB" id="A0AAQ3R8V4"/>
<feature type="compositionally biased region" description="Basic and acidic residues" evidence="18">
    <location>
        <begin position="538"/>
        <end position="552"/>
    </location>
</feature>
<dbReference type="SUPFAM" id="SSF57850">
    <property type="entry name" value="RING/U-box"/>
    <property type="match status" value="1"/>
</dbReference>
<evidence type="ECO:0000256" key="1">
    <source>
        <dbReference type="ARBA" id="ARBA00004123"/>
    </source>
</evidence>
<dbReference type="Pfam" id="PF12894">
    <property type="entry name" value="ANAPC4_WD40"/>
    <property type="match status" value="1"/>
</dbReference>
<evidence type="ECO:0000313" key="21">
    <source>
        <dbReference type="Proteomes" id="UP001303373"/>
    </source>
</evidence>
<evidence type="ECO:0000256" key="5">
    <source>
        <dbReference type="ARBA" id="ARBA00022664"/>
    </source>
</evidence>
<keyword evidence="8" id="KW-0677">Repeat</keyword>
<evidence type="ECO:0000256" key="9">
    <source>
        <dbReference type="ARBA" id="ARBA00022763"/>
    </source>
</evidence>
<dbReference type="Gene3D" id="2.130.10.10">
    <property type="entry name" value="YVTN repeat-like/Quinoprotein amine dehydrogenase"/>
    <property type="match status" value="1"/>
</dbReference>
<keyword evidence="10 16" id="KW-0833">Ubl conjugation pathway</keyword>
<evidence type="ECO:0000256" key="18">
    <source>
        <dbReference type="SAM" id="MobiDB-lite"/>
    </source>
</evidence>
<evidence type="ECO:0000256" key="12">
    <source>
        <dbReference type="ARBA" id="ARBA00023187"/>
    </source>
</evidence>
<comment type="similarity">
    <text evidence="3 16">Belongs to the WD repeat PRP19 family.</text>
</comment>
<dbReference type="PROSITE" id="PS50082">
    <property type="entry name" value="WD_REPEATS_2"/>
    <property type="match status" value="2"/>
</dbReference>
<accession>A0AAQ3R8V4</accession>
<dbReference type="GO" id="GO:0061630">
    <property type="term" value="F:ubiquitin protein ligase activity"/>
    <property type="evidence" value="ECO:0007669"/>
    <property type="project" value="UniProtKB-UniRule"/>
</dbReference>
<feature type="repeat" description="WD" evidence="15">
    <location>
        <begin position="327"/>
        <end position="361"/>
    </location>
</feature>
<evidence type="ECO:0000256" key="15">
    <source>
        <dbReference type="PROSITE-ProRule" id="PRU00221"/>
    </source>
</evidence>
<dbReference type="InterPro" id="IPR001680">
    <property type="entry name" value="WD40_rpt"/>
</dbReference>
<dbReference type="SMART" id="SM00504">
    <property type="entry name" value="Ubox"/>
    <property type="match status" value="1"/>
</dbReference>
<evidence type="ECO:0000256" key="8">
    <source>
        <dbReference type="ARBA" id="ARBA00022737"/>
    </source>
</evidence>
<dbReference type="InterPro" id="IPR013083">
    <property type="entry name" value="Znf_RING/FYVE/PHD"/>
</dbReference>
<evidence type="ECO:0000256" key="6">
    <source>
        <dbReference type="ARBA" id="ARBA00022679"/>
    </source>
</evidence>
<evidence type="ECO:0000256" key="17">
    <source>
        <dbReference type="SAM" id="Coils"/>
    </source>
</evidence>
<evidence type="ECO:0000256" key="10">
    <source>
        <dbReference type="ARBA" id="ARBA00022786"/>
    </source>
</evidence>
<evidence type="ECO:0000256" key="4">
    <source>
        <dbReference type="ARBA" id="ARBA00022574"/>
    </source>
</evidence>
<dbReference type="InterPro" id="IPR036322">
    <property type="entry name" value="WD40_repeat_dom_sf"/>
</dbReference>
<evidence type="ECO:0000256" key="13">
    <source>
        <dbReference type="ARBA" id="ARBA00023204"/>
    </source>
</evidence>
<feature type="repeat" description="WD" evidence="15">
    <location>
        <begin position="279"/>
        <end position="320"/>
    </location>
</feature>
<dbReference type="PANTHER" id="PTHR43995">
    <property type="entry name" value="PRE-MRNA-PROCESSING FACTOR 19"/>
    <property type="match status" value="1"/>
</dbReference>
<evidence type="ECO:0000256" key="11">
    <source>
        <dbReference type="ARBA" id="ARBA00023110"/>
    </source>
</evidence>
<dbReference type="InterPro" id="IPR024977">
    <property type="entry name" value="Apc4-like_WD40_dom"/>
</dbReference>
<dbReference type="Gene3D" id="3.30.40.10">
    <property type="entry name" value="Zinc/RING finger domain, C3HC4 (zinc finger)"/>
    <property type="match status" value="1"/>
</dbReference>
<protein>
    <recommendedName>
        <fullName evidence="16">Pre-mRNA-processing factor 19</fullName>
        <ecNumber evidence="16">2.3.2.27</ecNumber>
    </recommendedName>
</protein>
<keyword evidence="21" id="KW-1185">Reference proteome</keyword>
<dbReference type="GO" id="GO:0003755">
    <property type="term" value="F:peptidyl-prolyl cis-trans isomerase activity"/>
    <property type="evidence" value="ECO:0007669"/>
    <property type="project" value="UniProtKB-KW"/>
</dbReference>
<dbReference type="InterPro" id="IPR038959">
    <property type="entry name" value="Prp19"/>
</dbReference>
<dbReference type="GO" id="GO:0000398">
    <property type="term" value="P:mRNA splicing, via spliceosome"/>
    <property type="evidence" value="ECO:0007669"/>
    <property type="project" value="InterPro"/>
</dbReference>
<dbReference type="GO" id="GO:0070534">
    <property type="term" value="P:protein K63-linked ubiquitination"/>
    <property type="evidence" value="ECO:0007669"/>
    <property type="project" value="UniProtKB-UniRule"/>
</dbReference>
<keyword evidence="6 16" id="KW-0808">Transferase</keyword>
<feature type="coiled-coil region" evidence="17">
    <location>
        <begin position="108"/>
        <end position="135"/>
    </location>
</feature>
<dbReference type="CDD" id="cd16656">
    <property type="entry name" value="RING-Ubox_PRP19"/>
    <property type="match status" value="1"/>
</dbReference>
<comment type="catalytic activity">
    <reaction evidence="16">
        <text>S-ubiquitinyl-[E2 ubiquitin-conjugating enzyme]-L-cysteine + [acceptor protein]-L-lysine = [E2 ubiquitin-conjugating enzyme]-L-cysteine + N(6)-ubiquitinyl-[acceptor protein]-L-lysine.</text>
        <dbReference type="EC" id="2.3.2.27"/>
    </reaction>
</comment>
<comment type="subunit">
    <text evidence="16">Homotetramer.</text>
</comment>
<keyword evidence="7 16" id="KW-0747">Spliceosome</keyword>
<evidence type="ECO:0000259" key="19">
    <source>
        <dbReference type="PROSITE" id="PS51698"/>
    </source>
</evidence>
<evidence type="ECO:0000313" key="20">
    <source>
        <dbReference type="EMBL" id="WPG99504.1"/>
    </source>
</evidence>
<evidence type="ECO:0000256" key="16">
    <source>
        <dbReference type="RuleBase" id="RU367101"/>
    </source>
</evidence>
<dbReference type="InterPro" id="IPR003613">
    <property type="entry name" value="Ubox_domain"/>
</dbReference>
<comment type="function">
    <text evidence="16">Ubiquitin-protein ligase which is mainly involved pre-mRNA splicing and DNA repair. Required for pre-mRNA splicing as component of the spliceosome.</text>
</comment>
<comment type="subcellular location">
    <subcellularLocation>
        <location evidence="1 16">Nucleus</location>
    </subcellularLocation>
</comment>
<evidence type="ECO:0000256" key="14">
    <source>
        <dbReference type="ARBA" id="ARBA00023242"/>
    </source>
</evidence>
<keyword evidence="13 16" id="KW-0234">DNA repair</keyword>
<comment type="pathway">
    <text evidence="2 16">Protein modification; protein ubiquitination.</text>
</comment>
<evidence type="ECO:0000256" key="2">
    <source>
        <dbReference type="ARBA" id="ARBA00004906"/>
    </source>
</evidence>
<dbReference type="Proteomes" id="UP001303373">
    <property type="component" value="Chromosome 3"/>
</dbReference>
<name>A0AAQ3R8V4_9PEZI</name>
<keyword evidence="9 16" id="KW-0227">DNA damage</keyword>
<keyword evidence="12 16" id="KW-0508">mRNA splicing</keyword>
<dbReference type="GO" id="GO:0071006">
    <property type="term" value="C:U2-type catalytic step 1 spliceosome"/>
    <property type="evidence" value="ECO:0007669"/>
    <property type="project" value="TreeGrafter"/>
</dbReference>
<dbReference type="EMBL" id="CP138582">
    <property type="protein sequence ID" value="WPG99504.1"/>
    <property type="molecule type" value="Genomic_DNA"/>
</dbReference>
<reference evidence="20 21" key="1">
    <citation type="submission" date="2023-11" db="EMBL/GenBank/DDBJ databases">
        <title>An acidophilic fungus is an integral part of prey digestion in a carnivorous sundew plant.</title>
        <authorList>
            <person name="Tsai I.J."/>
        </authorList>
    </citation>
    <scope>NUCLEOTIDE SEQUENCE [LARGE SCALE GENOMIC DNA]</scope>
    <source>
        <strain evidence="20">169a</strain>
    </source>
</reference>
<feature type="domain" description="U-box" evidence="19">
    <location>
        <begin position="1"/>
        <end position="70"/>
    </location>
</feature>
<feature type="region of interest" description="Disordered" evidence="18">
    <location>
        <begin position="701"/>
        <end position="734"/>
    </location>
</feature>
<keyword evidence="11" id="KW-0413">Isomerase</keyword>
<dbReference type="InterPro" id="IPR015943">
    <property type="entry name" value="WD40/YVTN_repeat-like_dom_sf"/>
</dbReference>
<dbReference type="GO" id="GO:0006281">
    <property type="term" value="P:DNA repair"/>
    <property type="evidence" value="ECO:0007669"/>
    <property type="project" value="UniProtKB-KW"/>
</dbReference>
<evidence type="ECO:0000256" key="3">
    <source>
        <dbReference type="ARBA" id="ARBA00006388"/>
    </source>
</evidence>
<sequence>MLCAISGEAPLQPVASRKSGNVFERRLIEAYISENGSDPVNGEELSSDDLIDLKQSRAVKPRPPTLTSIPALLSTFQNEWDAIILETFQLKQQLSETRQELSTALYYNDSAQRVIARLQKERDEARDALGRVTVNASTNGHAGSNGDAMQVDGQGLPDGIIAKIDETQQRLSGTRRKRPVPADWATGDEVQSYDIKSTIDSQFTGAKALAVDESGDFFICGDSDGAVAIYDLKANAFTTRSNLASGAITDGTWCNDRAAVSTTSGAVVLTQDGAVQAKFQQHAGAANAVAAHPCGDILASVGRDKSYVLYDLSSSKVLTQIYGDSELTTAAFHPDGHLFAAGTADGSIKLYDVKTSELAHTFPAPSASSPVVGLSFSENGTWLASANQSESTVTVWDLRKLNVLKTLDVGTPIKSVTWDWTGQFLAACGPGGVVVNQYTKSSKTWTEPLRKAINAVDVKWAANAKGLVALTSDGAHAAVFYFCTLTPAHNGAGSRSSFPLTTTLDPRGVMASDGTRGAGMNSVFQEHSNKRSYSTMADGRRFPDDSAGDDHASSSLFIPEDDHYDNDHTSRRPRIALPPLRHAGDGMDYRRPVTSSRTPAVRASNVIDLTVERGSQRSGQSMAVTAESSRAQRTPRFERDILNPHGSGHNHVEDVSRSTHRESHNLGPQVQSILHRQRMDRADNHDMDDIEVVLVRRRSRPRIMSRRQSPLSESTRSNTPRTAGADNPIDLTGDDDVVITDSRLREGGVNTARPGITAGLGTRSLADNAIATTVAAIFRHNGGQEGGRLWSYISRHGAREHQDLRSNTLGGDLLFAGPARVRHLPGRMDFAAVGFDMGLPEGNRPPSPKYEPPASPGAGFTRNPGEDEIVVCPSCGDELAMSDADVKQQVWVNKSCGHAYCGECAQSRGKSFSKKGKNKATDITPMSLKKCIVMNCGKPVSKNGMIQVYLGS</sequence>
<keyword evidence="11" id="KW-0697">Rotamase</keyword>
<dbReference type="PANTHER" id="PTHR43995:SF1">
    <property type="entry name" value="PRE-MRNA-PROCESSING FACTOR 19"/>
    <property type="match status" value="1"/>
</dbReference>